<evidence type="ECO:0000256" key="3">
    <source>
        <dbReference type="ARBA" id="ARBA00022989"/>
    </source>
</evidence>
<dbReference type="GO" id="GO:0016020">
    <property type="term" value="C:membrane"/>
    <property type="evidence" value="ECO:0007669"/>
    <property type="project" value="UniProtKB-SubCell"/>
</dbReference>
<dbReference type="SUPFAM" id="SSF58104">
    <property type="entry name" value="Methyl-accepting chemotaxis protein (MCP) signaling domain"/>
    <property type="match status" value="1"/>
</dbReference>
<feature type="transmembrane region" description="Helical" evidence="8">
    <location>
        <begin position="227"/>
        <end position="249"/>
    </location>
</feature>
<dbReference type="InterPro" id="IPR003660">
    <property type="entry name" value="HAMP_dom"/>
</dbReference>
<feature type="domain" description="Methyl-accepting transducer" evidence="9">
    <location>
        <begin position="309"/>
        <end position="545"/>
    </location>
</feature>
<comment type="similarity">
    <text evidence="6">Belongs to the methyl-accepting chemotaxis (MCP) protein family.</text>
</comment>
<dbReference type="Pfam" id="PF00672">
    <property type="entry name" value="HAMP"/>
    <property type="match status" value="1"/>
</dbReference>
<dbReference type="InterPro" id="IPR004089">
    <property type="entry name" value="MCPsignal_dom"/>
</dbReference>
<keyword evidence="3 8" id="KW-1133">Transmembrane helix</keyword>
<accession>A0A1I1PW78</accession>
<evidence type="ECO:0000256" key="1">
    <source>
        <dbReference type="ARBA" id="ARBA00004141"/>
    </source>
</evidence>
<comment type="subcellular location">
    <subcellularLocation>
        <location evidence="1">Membrane</location>
        <topology evidence="1">Multi-pass membrane protein</topology>
    </subcellularLocation>
</comment>
<evidence type="ECO:0000256" key="4">
    <source>
        <dbReference type="ARBA" id="ARBA00023136"/>
    </source>
</evidence>
<protein>
    <submittedName>
        <fullName evidence="11">Methyl-accepting chemotaxis protein</fullName>
    </submittedName>
</protein>
<dbReference type="RefSeq" id="WP_093427504.1">
    <property type="nucleotide sequence ID" value="NZ_FOMJ01000002.1"/>
</dbReference>
<evidence type="ECO:0000256" key="5">
    <source>
        <dbReference type="ARBA" id="ARBA00023224"/>
    </source>
</evidence>
<dbReference type="InterPro" id="IPR004090">
    <property type="entry name" value="Chemotax_Me-accpt_rcpt"/>
</dbReference>
<dbReference type="EMBL" id="FOMJ01000002">
    <property type="protein sequence ID" value="SFD14109.1"/>
    <property type="molecule type" value="Genomic_DNA"/>
</dbReference>
<dbReference type="STRING" id="1123397.SAMN05660831_00827"/>
<proteinExistence type="inferred from homology"/>
<reference evidence="11 12" key="1">
    <citation type="submission" date="2016-10" db="EMBL/GenBank/DDBJ databases">
        <authorList>
            <person name="de Groot N.N."/>
        </authorList>
    </citation>
    <scope>NUCLEOTIDE SEQUENCE [LARGE SCALE GENOMIC DNA]</scope>
    <source>
        <strain evidence="11 12">HL3</strain>
    </source>
</reference>
<keyword evidence="12" id="KW-1185">Reference proteome</keyword>
<dbReference type="SMART" id="SM00304">
    <property type="entry name" value="HAMP"/>
    <property type="match status" value="3"/>
</dbReference>
<dbReference type="AlphaFoldDB" id="A0A1I1PW78"/>
<gene>
    <name evidence="11" type="ORF">SAMN05660831_00827</name>
</gene>
<evidence type="ECO:0000259" key="10">
    <source>
        <dbReference type="PROSITE" id="PS50885"/>
    </source>
</evidence>
<dbReference type="PROSITE" id="PS50111">
    <property type="entry name" value="CHEMOTAXIS_TRANSDUC_2"/>
    <property type="match status" value="1"/>
</dbReference>
<evidence type="ECO:0000256" key="8">
    <source>
        <dbReference type="SAM" id="Phobius"/>
    </source>
</evidence>
<dbReference type="FunFam" id="1.10.287.950:FF:000001">
    <property type="entry name" value="Methyl-accepting chemotaxis sensory transducer"/>
    <property type="match status" value="1"/>
</dbReference>
<organism evidence="11 12">
    <name type="scientific">Thiohalospira halophila DSM 15071</name>
    <dbReference type="NCBI Taxonomy" id="1123397"/>
    <lineage>
        <taxon>Bacteria</taxon>
        <taxon>Pseudomonadati</taxon>
        <taxon>Pseudomonadota</taxon>
        <taxon>Gammaproteobacteria</taxon>
        <taxon>Thiohalospirales</taxon>
        <taxon>Thiohalospiraceae</taxon>
        <taxon>Thiohalospira</taxon>
    </lineage>
</organism>
<dbReference type="OrthoDB" id="9781845at2"/>
<dbReference type="PROSITE" id="PS50885">
    <property type="entry name" value="HAMP"/>
    <property type="match status" value="1"/>
</dbReference>
<dbReference type="Gene3D" id="1.10.287.950">
    <property type="entry name" value="Methyl-accepting chemotaxis protein"/>
    <property type="match status" value="1"/>
</dbReference>
<dbReference type="Proteomes" id="UP000198611">
    <property type="component" value="Unassembled WGS sequence"/>
</dbReference>
<evidence type="ECO:0000259" key="9">
    <source>
        <dbReference type="PROSITE" id="PS50111"/>
    </source>
</evidence>
<keyword evidence="2 8" id="KW-0812">Transmembrane</keyword>
<evidence type="ECO:0000256" key="7">
    <source>
        <dbReference type="PROSITE-ProRule" id="PRU00284"/>
    </source>
</evidence>
<dbReference type="GO" id="GO:0006935">
    <property type="term" value="P:chemotaxis"/>
    <property type="evidence" value="ECO:0007669"/>
    <property type="project" value="InterPro"/>
</dbReference>
<evidence type="ECO:0000256" key="2">
    <source>
        <dbReference type="ARBA" id="ARBA00022692"/>
    </source>
</evidence>
<dbReference type="PANTHER" id="PTHR32089">
    <property type="entry name" value="METHYL-ACCEPTING CHEMOTAXIS PROTEIN MCPB"/>
    <property type="match status" value="1"/>
</dbReference>
<evidence type="ECO:0000313" key="12">
    <source>
        <dbReference type="Proteomes" id="UP000198611"/>
    </source>
</evidence>
<dbReference type="Pfam" id="PF00015">
    <property type="entry name" value="MCPsignal"/>
    <property type="match status" value="1"/>
</dbReference>
<evidence type="ECO:0000256" key="6">
    <source>
        <dbReference type="ARBA" id="ARBA00029447"/>
    </source>
</evidence>
<feature type="transmembrane region" description="Helical" evidence="8">
    <location>
        <begin position="12"/>
        <end position="32"/>
    </location>
</feature>
<feature type="domain" description="HAMP" evidence="10">
    <location>
        <begin position="251"/>
        <end position="304"/>
    </location>
</feature>
<keyword evidence="5 7" id="KW-0807">Transducer</keyword>
<dbReference type="Pfam" id="PF11845">
    <property type="entry name" value="Tll0287-like"/>
    <property type="match status" value="1"/>
</dbReference>
<name>A0A1I1PW78_9GAMM</name>
<dbReference type="InterPro" id="IPR021796">
    <property type="entry name" value="Tll0287-like_dom"/>
</dbReference>
<dbReference type="PANTHER" id="PTHR32089:SF119">
    <property type="entry name" value="METHYL-ACCEPTING CHEMOTAXIS PROTEIN CTPL"/>
    <property type="match status" value="1"/>
</dbReference>
<sequence>MQMNIHSLGFRVVAFASGIAAVLVGVLFLLYAQQAHQAAIDKEVQGARSIVLMAESVRERMAHKWEIGIFSPEKLRNYEWDSEAEKKELIMATIPVVTAWESAQQKAEQGGYEFLTPREGARNPENEPQNDIQREALRHFKQNPDAEEFHVVDQADNAVHYFRPVRLGEVCLNCHGDPATSEERWGREDGKDITGHRMEDKEVGDLHGAFEVIGSMDDADAAAAANLWKGGGIALLMLGLAIMALAWWVRKRVTRPLNTAVEGMMAAERDGDLNYRMDISGRDELACLGNGFNSFMDKVQGLVRQVAESSRSVGEAAQEVSRIGEETRQGLGRQASETEQVATAMNEMTATVDEVAKNASSAADAAHSADGEVRSGDQVVSQTVDSIQRLAAEVERAGEVIDRLSGESESIGKVVDVINEIAEQTNLLALNAAIEAARAGESGRGFAVVADEVRTLAQRTQKSTDEIRQMVESVQKGASEAVQVMESGRSQATESTEQAGHARESLTAIQGSVSTITDMNQQIASAAEEQSATAEEINRNVTNITQVAEETASGADELNRASEQLKQLSEQLEARLGQFRM</sequence>
<evidence type="ECO:0000313" key="11">
    <source>
        <dbReference type="EMBL" id="SFD14109.1"/>
    </source>
</evidence>
<dbReference type="PRINTS" id="PR00260">
    <property type="entry name" value="CHEMTRNSDUCR"/>
</dbReference>
<keyword evidence="4 8" id="KW-0472">Membrane</keyword>
<dbReference type="CDD" id="cd11386">
    <property type="entry name" value="MCP_signal"/>
    <property type="match status" value="1"/>
</dbReference>
<dbReference type="CDD" id="cd06225">
    <property type="entry name" value="HAMP"/>
    <property type="match status" value="1"/>
</dbReference>
<dbReference type="GO" id="GO:0004888">
    <property type="term" value="F:transmembrane signaling receptor activity"/>
    <property type="evidence" value="ECO:0007669"/>
    <property type="project" value="InterPro"/>
</dbReference>
<dbReference type="SMART" id="SM00283">
    <property type="entry name" value="MA"/>
    <property type="match status" value="1"/>
</dbReference>
<dbReference type="GO" id="GO:0007165">
    <property type="term" value="P:signal transduction"/>
    <property type="evidence" value="ECO:0007669"/>
    <property type="project" value="UniProtKB-KW"/>
</dbReference>